<keyword evidence="4 5" id="KW-0720">Serine protease</keyword>
<reference evidence="7 8" key="1">
    <citation type="submission" date="2012-01" db="EMBL/GenBank/DDBJ databases">
        <title>Complete sequence of Desulfotomaculum gibsoniae DSM 7213.</title>
        <authorList>
            <consortium name="US DOE Joint Genome Institute"/>
            <person name="Lucas S."/>
            <person name="Han J."/>
            <person name="Lapidus A."/>
            <person name="Cheng J.-F."/>
            <person name="Goodwin L."/>
            <person name="Pitluck S."/>
            <person name="Peters L."/>
            <person name="Ovchinnikova G."/>
            <person name="Teshima H."/>
            <person name="Detter J.C."/>
            <person name="Han C."/>
            <person name="Tapia R."/>
            <person name="Land M."/>
            <person name="Hauser L."/>
            <person name="Kyrpides N."/>
            <person name="Ivanova N."/>
            <person name="Pagani I."/>
            <person name="Parshina S."/>
            <person name="Plugge C."/>
            <person name="Muyzer G."/>
            <person name="Kuever J."/>
            <person name="Ivanova A."/>
            <person name="Nazina T."/>
            <person name="Klenk H.-P."/>
            <person name="Brambilla E."/>
            <person name="Spring S."/>
            <person name="Stams A.F."/>
            <person name="Woyke T."/>
        </authorList>
    </citation>
    <scope>NUCLEOTIDE SEQUENCE [LARGE SCALE GENOMIC DNA]</scope>
    <source>
        <strain evidence="7 8">DSM 7213</strain>
    </source>
</reference>
<dbReference type="SUPFAM" id="SSF52096">
    <property type="entry name" value="ClpP/crotonase"/>
    <property type="match status" value="1"/>
</dbReference>
<dbReference type="InterPro" id="IPR036034">
    <property type="entry name" value="PDZ_sf"/>
</dbReference>
<dbReference type="InterPro" id="IPR004447">
    <property type="entry name" value="Peptidase_S41A"/>
</dbReference>
<comment type="similarity">
    <text evidence="1 5">Belongs to the peptidase S41A family.</text>
</comment>
<dbReference type="Pfam" id="PF22694">
    <property type="entry name" value="CtpB_N-like"/>
    <property type="match status" value="1"/>
</dbReference>
<evidence type="ECO:0000256" key="3">
    <source>
        <dbReference type="ARBA" id="ARBA00022801"/>
    </source>
</evidence>
<dbReference type="NCBIfam" id="TIGR00225">
    <property type="entry name" value="prc"/>
    <property type="match status" value="1"/>
</dbReference>
<dbReference type="GO" id="GO:0004175">
    <property type="term" value="F:endopeptidase activity"/>
    <property type="evidence" value="ECO:0007669"/>
    <property type="project" value="TreeGrafter"/>
</dbReference>
<evidence type="ECO:0000256" key="2">
    <source>
        <dbReference type="ARBA" id="ARBA00022670"/>
    </source>
</evidence>
<protein>
    <submittedName>
        <fullName evidence="7">C-terminal processing peptidase</fullName>
    </submittedName>
</protein>
<evidence type="ECO:0000259" key="6">
    <source>
        <dbReference type="PROSITE" id="PS50106"/>
    </source>
</evidence>
<dbReference type="SUPFAM" id="SSF50156">
    <property type="entry name" value="PDZ domain-like"/>
    <property type="match status" value="1"/>
</dbReference>
<accession>R4KVD7</accession>
<proteinExistence type="inferred from homology"/>
<dbReference type="STRING" id="767817.Desgi_4328"/>
<dbReference type="InterPro" id="IPR005151">
    <property type="entry name" value="Tail-specific_protease"/>
</dbReference>
<dbReference type="PANTHER" id="PTHR32060">
    <property type="entry name" value="TAIL-SPECIFIC PROTEASE"/>
    <property type="match status" value="1"/>
</dbReference>
<keyword evidence="2 5" id="KW-0645">Protease</keyword>
<dbReference type="InterPro" id="IPR001478">
    <property type="entry name" value="PDZ"/>
</dbReference>
<dbReference type="Pfam" id="PF13180">
    <property type="entry name" value="PDZ_2"/>
    <property type="match status" value="1"/>
</dbReference>
<evidence type="ECO:0000256" key="5">
    <source>
        <dbReference type="RuleBase" id="RU004404"/>
    </source>
</evidence>
<dbReference type="GO" id="GO:0006508">
    <property type="term" value="P:proteolysis"/>
    <property type="evidence" value="ECO:0007669"/>
    <property type="project" value="UniProtKB-KW"/>
</dbReference>
<sequence>MNGYKYKSGGISRWLTVLAVVFFALFVLVGSVVGSNYQHIGNLIKVISLVRTQYIEPVQTTSLVDGAMRGIVESLQDPYSVYLDAQTFKRLQEQISGSFGGLGILVGVNNDELLTVVRVYEDTPAAGEGMRAGDIIMGIDDRDVQGLDLDTAIGLMRGPVGSDIKLSVAREGHAEFIDFNITRQEISVPSVEGRMLPNSRIGYVAVSQFNEKTPDEMQQVLANLKDQGMQGIVLDLRDNPGGELIAATRVADNFVPKGPIVYIDYRTGAEDVKEADGSYLGLPMSVLVNGGSASAAEILAGAVKDTGVGVLVGTRTFGKGIVQTVFSLDNDAGLKLTTARYLTPKKKDIHKKGVMPDVVMEDLPDQPGDEQLDKAVELVKQQL</sequence>
<dbReference type="eggNOG" id="COG0793">
    <property type="taxonomic scope" value="Bacteria"/>
</dbReference>
<dbReference type="Proteomes" id="UP000013520">
    <property type="component" value="Chromosome"/>
</dbReference>
<dbReference type="AlphaFoldDB" id="R4KVD7"/>
<dbReference type="Gene3D" id="3.90.226.10">
    <property type="entry name" value="2-enoyl-CoA Hydratase, Chain A, domain 1"/>
    <property type="match status" value="1"/>
</dbReference>
<dbReference type="SMART" id="SM00228">
    <property type="entry name" value="PDZ"/>
    <property type="match status" value="1"/>
</dbReference>
<evidence type="ECO:0000256" key="4">
    <source>
        <dbReference type="ARBA" id="ARBA00022825"/>
    </source>
</evidence>
<dbReference type="SMART" id="SM00245">
    <property type="entry name" value="TSPc"/>
    <property type="match status" value="1"/>
</dbReference>
<evidence type="ECO:0000313" key="7">
    <source>
        <dbReference type="EMBL" id="AGL03571.1"/>
    </source>
</evidence>
<dbReference type="Gene3D" id="3.30.750.44">
    <property type="match status" value="1"/>
</dbReference>
<dbReference type="GO" id="GO:0008236">
    <property type="term" value="F:serine-type peptidase activity"/>
    <property type="evidence" value="ECO:0007669"/>
    <property type="project" value="UniProtKB-KW"/>
</dbReference>
<dbReference type="RefSeq" id="WP_006521373.1">
    <property type="nucleotide sequence ID" value="NC_021184.1"/>
</dbReference>
<dbReference type="CDD" id="cd06782">
    <property type="entry name" value="cpPDZ_CPP-like"/>
    <property type="match status" value="1"/>
</dbReference>
<dbReference type="InterPro" id="IPR055210">
    <property type="entry name" value="CtpA/B_N"/>
</dbReference>
<dbReference type="HOGENOM" id="CLU_017295_3_2_9"/>
<dbReference type="PANTHER" id="PTHR32060:SF30">
    <property type="entry name" value="CARBOXY-TERMINAL PROCESSING PROTEASE CTPA"/>
    <property type="match status" value="1"/>
</dbReference>
<evidence type="ECO:0000256" key="1">
    <source>
        <dbReference type="ARBA" id="ARBA00009179"/>
    </source>
</evidence>
<dbReference type="Gene3D" id="2.30.42.10">
    <property type="match status" value="1"/>
</dbReference>
<dbReference type="GO" id="GO:0030288">
    <property type="term" value="C:outer membrane-bounded periplasmic space"/>
    <property type="evidence" value="ECO:0007669"/>
    <property type="project" value="TreeGrafter"/>
</dbReference>
<dbReference type="CDD" id="cd07560">
    <property type="entry name" value="Peptidase_S41_CPP"/>
    <property type="match status" value="1"/>
</dbReference>
<keyword evidence="3 5" id="KW-0378">Hydrolase</keyword>
<dbReference type="KEGG" id="dgi:Desgi_4328"/>
<dbReference type="EMBL" id="CP003273">
    <property type="protein sequence ID" value="AGL03571.1"/>
    <property type="molecule type" value="Genomic_DNA"/>
</dbReference>
<dbReference type="Pfam" id="PF03572">
    <property type="entry name" value="Peptidase_S41"/>
    <property type="match status" value="1"/>
</dbReference>
<dbReference type="InterPro" id="IPR029045">
    <property type="entry name" value="ClpP/crotonase-like_dom_sf"/>
</dbReference>
<name>R4KVD7_9FIRM</name>
<dbReference type="GO" id="GO:0007165">
    <property type="term" value="P:signal transduction"/>
    <property type="evidence" value="ECO:0007669"/>
    <property type="project" value="TreeGrafter"/>
</dbReference>
<dbReference type="PROSITE" id="PS50106">
    <property type="entry name" value="PDZ"/>
    <property type="match status" value="1"/>
</dbReference>
<organism evidence="7 8">
    <name type="scientific">Desulfoscipio gibsoniae DSM 7213</name>
    <dbReference type="NCBI Taxonomy" id="767817"/>
    <lineage>
        <taxon>Bacteria</taxon>
        <taxon>Bacillati</taxon>
        <taxon>Bacillota</taxon>
        <taxon>Clostridia</taxon>
        <taxon>Eubacteriales</taxon>
        <taxon>Desulfallaceae</taxon>
        <taxon>Desulfoscipio</taxon>
    </lineage>
</organism>
<feature type="domain" description="PDZ" evidence="6">
    <location>
        <begin position="88"/>
        <end position="157"/>
    </location>
</feature>
<keyword evidence="8" id="KW-1185">Reference proteome</keyword>
<gene>
    <name evidence="7" type="ORF">Desgi_4328</name>
</gene>
<dbReference type="MEROPS" id="S41.004"/>
<evidence type="ECO:0000313" key="8">
    <source>
        <dbReference type="Proteomes" id="UP000013520"/>
    </source>
</evidence>